<dbReference type="CDD" id="cd07012">
    <property type="entry name" value="PBP2_Bug_TTT"/>
    <property type="match status" value="1"/>
</dbReference>
<dbReference type="PANTHER" id="PTHR42928:SF5">
    <property type="entry name" value="BLR1237 PROTEIN"/>
    <property type="match status" value="1"/>
</dbReference>
<dbReference type="Pfam" id="PF03401">
    <property type="entry name" value="TctC"/>
    <property type="match status" value="1"/>
</dbReference>
<evidence type="ECO:0008006" key="4">
    <source>
        <dbReference type="Google" id="ProtNLM"/>
    </source>
</evidence>
<dbReference type="Gene3D" id="3.40.190.150">
    <property type="entry name" value="Bordetella uptake gene, domain 1"/>
    <property type="match status" value="1"/>
</dbReference>
<dbReference type="AlphaFoldDB" id="A0A212JC65"/>
<dbReference type="InterPro" id="IPR042100">
    <property type="entry name" value="Bug_dom1"/>
</dbReference>
<accession>A0A212JC65</accession>
<protein>
    <recommendedName>
        <fullName evidence="4">3-phosphoglycerate dehydrogenase</fullName>
    </recommendedName>
</protein>
<evidence type="ECO:0000256" key="1">
    <source>
        <dbReference type="ARBA" id="ARBA00006987"/>
    </source>
</evidence>
<dbReference type="EMBL" id="FLUQ01000001">
    <property type="protein sequence ID" value="SBV96989.1"/>
    <property type="molecule type" value="Genomic_DNA"/>
</dbReference>
<proteinExistence type="inferred from homology"/>
<reference evidence="3" key="1">
    <citation type="submission" date="2016-04" db="EMBL/GenBank/DDBJ databases">
        <authorList>
            <person name="Evans L.H."/>
            <person name="Alamgir A."/>
            <person name="Owens N."/>
            <person name="Weber N.D."/>
            <person name="Virtaneva K."/>
            <person name="Barbian K."/>
            <person name="Babar A."/>
            <person name="Rosenke K."/>
        </authorList>
    </citation>
    <scope>NUCLEOTIDE SEQUENCE</scope>
    <source>
        <strain evidence="3">86</strain>
    </source>
</reference>
<dbReference type="PIRSF" id="PIRSF017082">
    <property type="entry name" value="YflP"/>
    <property type="match status" value="1"/>
</dbReference>
<comment type="similarity">
    <text evidence="1">Belongs to the UPF0065 (bug) family.</text>
</comment>
<organism evidence="3">
    <name type="scientific">uncultured delta proteobacterium</name>
    <dbReference type="NCBI Taxonomy" id="34034"/>
    <lineage>
        <taxon>Bacteria</taxon>
        <taxon>Deltaproteobacteria</taxon>
        <taxon>environmental samples</taxon>
    </lineage>
</organism>
<dbReference type="SUPFAM" id="SSF53850">
    <property type="entry name" value="Periplasmic binding protein-like II"/>
    <property type="match status" value="1"/>
</dbReference>
<evidence type="ECO:0000256" key="2">
    <source>
        <dbReference type="SAM" id="SignalP"/>
    </source>
</evidence>
<feature type="signal peptide" evidence="2">
    <location>
        <begin position="1"/>
        <end position="27"/>
    </location>
</feature>
<name>A0A212JC65_9DELT</name>
<feature type="chain" id="PRO_5012080999" description="3-phosphoglycerate dehydrogenase" evidence="2">
    <location>
        <begin position="28"/>
        <end position="327"/>
    </location>
</feature>
<sequence>MNACRRIIVLSVMAVMVMLGTAPKAEAAWPADQPITMIVAYSPGGATDIAARLAAVYIEKYLGQSVAVINRPGAGGEIGFTALAEAKPDGYTIGFINTPNVLSIPMQRPTRYSLESFIPVAQLMDDPDAFLVMKDSPLSTLKDLAEYAKANPNKVTYGTSGIGSDDHIAAEMFAMAAGVQMKHVPFDGASSNRTALLGNHIMLGVFNISEAAEYVAGGQLKILGQMASERQELFPDTPTFKEQGFNVLMASTRGIAMPAGTPDDIVKKFAEACEKAIKDPEFQKKCAAANLPLRFLNPTDYLASLKKNQKDFQALWDANPWAQQKKK</sequence>
<dbReference type="InterPro" id="IPR005064">
    <property type="entry name" value="BUG"/>
</dbReference>
<gene>
    <name evidence="3" type="ORF">KL86DPRO_11139</name>
</gene>
<evidence type="ECO:0000313" key="3">
    <source>
        <dbReference type="EMBL" id="SBV96989.1"/>
    </source>
</evidence>
<dbReference type="Gene3D" id="3.40.190.10">
    <property type="entry name" value="Periplasmic binding protein-like II"/>
    <property type="match status" value="1"/>
</dbReference>
<keyword evidence="2" id="KW-0732">Signal</keyword>
<dbReference type="PANTHER" id="PTHR42928">
    <property type="entry name" value="TRICARBOXYLATE-BINDING PROTEIN"/>
    <property type="match status" value="1"/>
</dbReference>